<keyword evidence="3" id="KW-0804">Transcription</keyword>
<reference evidence="5" key="1">
    <citation type="submission" date="2021-06" db="EMBL/GenBank/DDBJ databases">
        <title>Updating the genus Pseudomonas: Description of 43 new species and partition of the Pseudomonas putida group.</title>
        <authorList>
            <person name="Girard L."/>
            <person name="Lood C."/>
            <person name="Vandamme P."/>
            <person name="Rokni-Zadeh H."/>
            <person name="Van Noort V."/>
            <person name="Hofte M."/>
            <person name="Lavigne R."/>
            <person name="De Mot R."/>
        </authorList>
    </citation>
    <scope>NUCLEOTIDE SEQUENCE</scope>
    <source>
        <strain evidence="5">SWRI74</strain>
    </source>
</reference>
<feature type="domain" description="HTH lysR-type" evidence="4">
    <location>
        <begin position="1"/>
        <end position="58"/>
    </location>
</feature>
<dbReference type="PANTHER" id="PTHR30419:SF30">
    <property type="entry name" value="LYSR FAMILY TRANSCRIPTIONAL REGULATOR"/>
    <property type="match status" value="1"/>
</dbReference>
<sequence>MKFHQLRALVAVAESGSIHEAAKVLHISQPALSKSVKELEADLGVPLLVRSNRGITITVYGERLLGRARLILGETRRARDDLESLRGSLNGRVAIGVSPVTPSKAFVQCIHRYRRRHPAIQLQISELRPAHLLAGMREGTLDLVLTSQPPHRSMEGFEWRKLYDQGTVLAVRQGHHLAGARRLEALMDEEWLVPDSLDISLAGAMFRNNGLPMPLRVIECSSLMLYAEMAMTLGAVSFWSQRTFEVSMQARNMQALELVDPIPSTDISLVYRPSALMTPPAQILVDDLLDAYRTATVR</sequence>
<protein>
    <submittedName>
        <fullName evidence="5">LysR family transcriptional regulator</fullName>
    </submittedName>
</protein>
<dbReference type="RefSeq" id="WP_217872277.1">
    <property type="nucleotide sequence ID" value="NZ_JAHSTU010000005.1"/>
</dbReference>
<evidence type="ECO:0000256" key="2">
    <source>
        <dbReference type="ARBA" id="ARBA00023125"/>
    </source>
</evidence>
<organism evidence="5 6">
    <name type="scientific">Pseudomonas azerbaijanoccidentalis</name>
    <dbReference type="NCBI Taxonomy" id="2842347"/>
    <lineage>
        <taxon>Bacteria</taxon>
        <taxon>Pseudomonadati</taxon>
        <taxon>Pseudomonadota</taxon>
        <taxon>Gammaproteobacteria</taxon>
        <taxon>Pseudomonadales</taxon>
        <taxon>Pseudomonadaceae</taxon>
        <taxon>Pseudomonas</taxon>
    </lineage>
</organism>
<evidence type="ECO:0000313" key="5">
    <source>
        <dbReference type="EMBL" id="MBV4522020.1"/>
    </source>
</evidence>
<dbReference type="InterPro" id="IPR005119">
    <property type="entry name" value="LysR_subst-bd"/>
</dbReference>
<comment type="caution">
    <text evidence="5">The sequence shown here is derived from an EMBL/GenBank/DDBJ whole genome shotgun (WGS) entry which is preliminary data.</text>
</comment>
<dbReference type="CDD" id="cd05466">
    <property type="entry name" value="PBP2_LTTR_substrate"/>
    <property type="match status" value="1"/>
</dbReference>
<dbReference type="Proteomes" id="UP001049200">
    <property type="component" value="Unassembled WGS sequence"/>
</dbReference>
<dbReference type="EMBL" id="JAHSTU010000005">
    <property type="protein sequence ID" value="MBV4522020.1"/>
    <property type="molecule type" value="Genomic_DNA"/>
</dbReference>
<dbReference type="PANTHER" id="PTHR30419">
    <property type="entry name" value="HTH-TYPE TRANSCRIPTIONAL REGULATOR YBHD"/>
    <property type="match status" value="1"/>
</dbReference>
<accession>A0ABS6QSW7</accession>
<name>A0ABS6QSW7_9PSED</name>
<dbReference type="PROSITE" id="PS50931">
    <property type="entry name" value="HTH_LYSR"/>
    <property type="match status" value="1"/>
</dbReference>
<keyword evidence="2" id="KW-0238">DNA-binding</keyword>
<keyword evidence="1" id="KW-0805">Transcription regulation</keyword>
<proteinExistence type="predicted"/>
<dbReference type="InterPro" id="IPR050950">
    <property type="entry name" value="HTH-type_LysR_regulators"/>
</dbReference>
<dbReference type="Pfam" id="PF00126">
    <property type="entry name" value="HTH_1"/>
    <property type="match status" value="1"/>
</dbReference>
<gene>
    <name evidence="5" type="ORF">KVG88_18320</name>
</gene>
<evidence type="ECO:0000313" key="6">
    <source>
        <dbReference type="Proteomes" id="UP001049200"/>
    </source>
</evidence>
<evidence type="ECO:0000259" key="4">
    <source>
        <dbReference type="PROSITE" id="PS50931"/>
    </source>
</evidence>
<dbReference type="InterPro" id="IPR000847">
    <property type="entry name" value="LysR_HTH_N"/>
</dbReference>
<keyword evidence="6" id="KW-1185">Reference proteome</keyword>
<dbReference type="Pfam" id="PF03466">
    <property type="entry name" value="LysR_substrate"/>
    <property type="match status" value="1"/>
</dbReference>
<evidence type="ECO:0000256" key="1">
    <source>
        <dbReference type="ARBA" id="ARBA00023015"/>
    </source>
</evidence>
<evidence type="ECO:0000256" key="3">
    <source>
        <dbReference type="ARBA" id="ARBA00023163"/>
    </source>
</evidence>